<dbReference type="AlphaFoldDB" id="A0A9X2J8N6"/>
<dbReference type="EMBL" id="JALBWM010000325">
    <property type="protein sequence ID" value="MCO1337065.1"/>
    <property type="molecule type" value="Genomic_DNA"/>
</dbReference>
<evidence type="ECO:0000256" key="2">
    <source>
        <dbReference type="SAM" id="Phobius"/>
    </source>
</evidence>
<dbReference type="PANTHER" id="PTHR36838">
    <property type="entry name" value="AUXIN EFFLUX CARRIER FAMILY PROTEIN"/>
    <property type="match status" value="1"/>
</dbReference>
<sequence>MVSKLMAHIGYPALILDHMLGQKVELDKFLWMVFVAVLMYSLMSLLGLFFLRMFRQNIPTYYSCLSMNNTGNIGLAVCALAFGHAGILYGIAFVVVGILFFFVVAPGVTSGVWSAKEVFLSPALYSVAFSVIAMIYNVTVPKPIISCIQL</sequence>
<comment type="caution">
    <text evidence="3">The sequence shown here is derived from an EMBL/GenBank/DDBJ whole genome shotgun (WGS) entry which is preliminary data.</text>
</comment>
<accession>A0A9X2J8N6</accession>
<evidence type="ECO:0000256" key="1">
    <source>
        <dbReference type="ARBA" id="ARBA00022448"/>
    </source>
</evidence>
<feature type="transmembrane region" description="Helical" evidence="2">
    <location>
        <begin position="72"/>
        <end position="103"/>
    </location>
</feature>
<feature type="transmembrane region" description="Helical" evidence="2">
    <location>
        <begin position="123"/>
        <end position="140"/>
    </location>
</feature>
<feature type="transmembrane region" description="Helical" evidence="2">
    <location>
        <begin position="29"/>
        <end position="51"/>
    </location>
</feature>
<keyword evidence="4" id="KW-1185">Reference proteome</keyword>
<proteinExistence type="predicted"/>
<name>A0A9X2J8N6_9GAMM</name>
<reference evidence="3" key="1">
    <citation type="journal article" date="2022" name="Arch. Microbiol.">
        <title>Microbulbifer okhotskensis sp. nov., isolated from a deep bottom sediment of the Okhotsk Sea.</title>
        <authorList>
            <person name="Romanenko L."/>
            <person name="Kurilenko V."/>
            <person name="Otstavnykh N."/>
            <person name="Velansky P."/>
            <person name="Isaeva M."/>
            <person name="Mikhailov V."/>
        </authorList>
    </citation>
    <scope>NUCLEOTIDE SEQUENCE</scope>
    <source>
        <strain evidence="3">OS29</strain>
    </source>
</reference>
<evidence type="ECO:0000313" key="3">
    <source>
        <dbReference type="EMBL" id="MCO1337065.1"/>
    </source>
</evidence>
<keyword evidence="2" id="KW-0472">Membrane</keyword>
<keyword evidence="1" id="KW-0813">Transport</keyword>
<dbReference type="RefSeq" id="WP_252473267.1">
    <property type="nucleotide sequence ID" value="NZ_JALBWM010000325.1"/>
</dbReference>
<organism evidence="3 4">
    <name type="scientific">Microbulbifer okhotskensis</name>
    <dbReference type="NCBI Taxonomy" id="2926617"/>
    <lineage>
        <taxon>Bacteria</taxon>
        <taxon>Pseudomonadati</taxon>
        <taxon>Pseudomonadota</taxon>
        <taxon>Gammaproteobacteria</taxon>
        <taxon>Cellvibrionales</taxon>
        <taxon>Microbulbiferaceae</taxon>
        <taxon>Microbulbifer</taxon>
    </lineage>
</organism>
<keyword evidence="2" id="KW-1133">Transmembrane helix</keyword>
<keyword evidence="2" id="KW-0812">Transmembrane</keyword>
<dbReference type="Proteomes" id="UP001139028">
    <property type="component" value="Unassembled WGS sequence"/>
</dbReference>
<dbReference type="PANTHER" id="PTHR36838:SF1">
    <property type="entry name" value="SLR1864 PROTEIN"/>
    <property type="match status" value="1"/>
</dbReference>
<gene>
    <name evidence="3" type="ORF">MO867_22330</name>
</gene>
<protein>
    <submittedName>
        <fullName evidence="3">Uncharacterized protein</fullName>
    </submittedName>
</protein>
<evidence type="ECO:0000313" key="4">
    <source>
        <dbReference type="Proteomes" id="UP001139028"/>
    </source>
</evidence>